<dbReference type="InterPro" id="IPR002126">
    <property type="entry name" value="Cadherin-like_dom"/>
</dbReference>
<evidence type="ECO:0000313" key="12">
    <source>
        <dbReference type="EMBL" id="KAJ8298477.1"/>
    </source>
</evidence>
<evidence type="ECO:0000256" key="5">
    <source>
        <dbReference type="ARBA" id="ARBA00022889"/>
    </source>
</evidence>
<dbReference type="SUPFAM" id="SSF49313">
    <property type="entry name" value="Cadherin-like"/>
    <property type="match status" value="14"/>
</dbReference>
<evidence type="ECO:0000256" key="6">
    <source>
        <dbReference type="ARBA" id="ARBA00022989"/>
    </source>
</evidence>
<feature type="domain" description="Cadherin" evidence="11">
    <location>
        <begin position="710"/>
        <end position="820"/>
    </location>
</feature>
<evidence type="ECO:0000256" key="4">
    <source>
        <dbReference type="ARBA" id="ARBA00022837"/>
    </source>
</evidence>
<feature type="domain" description="Cadherin" evidence="11">
    <location>
        <begin position="60"/>
        <end position="165"/>
    </location>
</feature>
<keyword evidence="8" id="KW-0325">Glycoprotein</keyword>
<keyword evidence="4 9" id="KW-0106">Calcium</keyword>
<evidence type="ECO:0000256" key="10">
    <source>
        <dbReference type="SAM" id="Phobius"/>
    </source>
</evidence>
<keyword evidence="6 10" id="KW-1133">Transmembrane helix</keyword>
<feature type="domain" description="Cadherin" evidence="11">
    <location>
        <begin position="283"/>
        <end position="390"/>
    </location>
</feature>
<evidence type="ECO:0000256" key="7">
    <source>
        <dbReference type="ARBA" id="ARBA00023136"/>
    </source>
</evidence>
<feature type="domain" description="Cadherin" evidence="11">
    <location>
        <begin position="1536"/>
        <end position="1652"/>
    </location>
</feature>
<feature type="transmembrane region" description="Helical" evidence="10">
    <location>
        <begin position="824"/>
        <end position="849"/>
    </location>
</feature>
<evidence type="ECO:0000256" key="9">
    <source>
        <dbReference type="PROSITE-ProRule" id="PRU00043"/>
    </source>
</evidence>
<dbReference type="InterPro" id="IPR013164">
    <property type="entry name" value="Cadherin_N"/>
</dbReference>
<keyword evidence="2 10" id="KW-0812">Transmembrane</keyword>
<dbReference type="PROSITE" id="PS00232">
    <property type="entry name" value="CADHERIN_1"/>
    <property type="match status" value="7"/>
</dbReference>
<sequence length="1743" mass="192896">METGFNVYITEISTANISSLKLLHKYRIMKQILLCFVLLNSLIPAVKSQSVVYYLDEEKPENTYIGNVAENSNLKAYVLNPSDLVSVNYRFLTENNPAVDYFHLNERDSSLYTSKKLDREELCEFKTVCQFALEVIARCQPSGSCYNKVTVTVVLRDINDNFPVFPKKNLNISFSEGSFTGTAVPINYAVDKDQGNYSVQNYAIEQLFPVPVSQEDQQFSIQVHQIGDISSVNIVLMKQLDREIQNNYKIRVYASDGGSPPKNGSMDVDISVTDINDNAPVFAQRTYNISVNEDIAFNTTILSVFATDPDEGLNGKVLYRLSPNQDVHIHNLFDINENTGDIKVIGSLKYEPGESYQIIVWARDQAIQPLISQAHVYVYIKDVHNNPPQINVNLLSNTDFAEILENASLNAAVAHIKVNDPDNGSNGIVNCTVNNANFKLQRFDVHEYKVVVAKNLNRESIDQHSITVTCSDSGTPSLNASAHFLVHVLDVNDNAPIFSQEVYTREIAENNDIGISILKVSATDFDSGKNAEVRYSLRTTSHGFAIDASSGVVTLNRALDRENSSKIEFEVVASDGGTPRKSSVTKVIIRINDINDNAPVFSEKEYVFSIYENLVPKSFIGFVGANDSDSGENGKVLITIKHQKNVDIPFQILDNGSLVSLISMDREVTDRYDFTLVAMDKGQPPMRSSVHVTVFVLDVNDNTPVFVYPNKKNKTVEISYQTPPNTIISMLSTRDADEGQNSKVTYFMADNKMSDMFQLNSISGRIRLAKHLTLADVSTYTLGFTAQDKGSPPMSSDQTLTIIISKTQLDGSVMDDLPVSHREYFLIAVAITCVTIVLAVVIVIAIFLIRRADRLKYTKSSQNNNANKPVESKKKCQDVVYNLTEESPDNTYLGNVAINSNLQSRLANPADFNSITYSFIKSEHVSKFRINETSSTLYTSTVIDRDTLCEFKSDCVIILEVIAKCKSSSCYEKLVVKINVIDVNDNYPTFPKQKVDLQFSEGALLGTSVPISAAVDMDSGIFSIQRYTTEQLVPRTSPNSHPYFVIKLKDFGDSTIVSIVLNRTLDREIQDHFLIRVLAFDGGVPPKIGSMELNITVADVNDNAPEFSQTTYTVSVNENIGINSTIISVSAHDPDQRLNGHVLYRLSPNQDDRIHSLFAINETTGDIRVIGSLMNGQIETYEITVWANDKAAQPLMSQTKVFVHVKDVVNSPPVIDVNLLSQTTVAEISEAAGLDAAVAHIKVSDPDKGPNGQLTCSVISDKFKLQRFDQDDREFKVVVAKPLNRETAEQHTVTVFCIDGGSPSQNASAEFIVHVLDENDNSPIFSKDTYEVNFAENNKIGASVLKVTARDFDSGKNAKVTYELDPTDRKYFAINPVSGVISASAVLDRENASLLSFPVYCKDGGSPSNTATTSVIVHVTDVNDNAPVFTESNYVFSIPENFARTVKIGILSAKDNDKGINGVVSFSLKSGKNVPFTVSPNGTVQSTRTLDREEVAKHQFEVIATDGGNPPLTSVSMVTVFVLDENDNRPEFKFPNSQNNTVVMSYQTPPNTIVTTIKTEDKDDALNSKVTYFLRSDDEVSGMFQLNSLSGRLILLKHLSVADAKKYTFSIIAQDKGTPPKVNERTLSVVITTQKLDGKVTANLQDHHREYFLIAVAIACVTVVLAVVIVIAIFLVRRADRLKKMCNNNGSHGDKTDPKKKVSFSTKNAIITTKPQKDGSGCQQQQFQTTLYDGQSLYQVRMI</sequence>
<evidence type="ECO:0000256" key="8">
    <source>
        <dbReference type="ARBA" id="ARBA00023180"/>
    </source>
</evidence>
<dbReference type="Pfam" id="PF00028">
    <property type="entry name" value="Cadherin"/>
    <property type="match status" value="11"/>
</dbReference>
<feature type="transmembrane region" description="Helical" evidence="10">
    <location>
        <begin position="1651"/>
        <end position="1676"/>
    </location>
</feature>
<feature type="domain" description="Cadherin" evidence="11">
    <location>
        <begin position="991"/>
        <end position="1107"/>
    </location>
</feature>
<evidence type="ECO:0000256" key="3">
    <source>
        <dbReference type="ARBA" id="ARBA00022737"/>
    </source>
</evidence>
<keyword evidence="13" id="KW-1185">Reference proteome</keyword>
<reference evidence="12 13" key="1">
    <citation type="submission" date="2022-12" db="EMBL/GenBank/DDBJ databases">
        <title>Chromosome-level genome of Tegillarca granosa.</title>
        <authorList>
            <person name="Kim J."/>
        </authorList>
    </citation>
    <scope>NUCLEOTIDE SEQUENCE [LARGE SCALE GENOMIC DNA]</scope>
    <source>
        <strain evidence="12">Teg-2019</strain>
        <tissue evidence="12">Adductor muscle</tissue>
    </source>
</reference>
<dbReference type="Pfam" id="PF08266">
    <property type="entry name" value="Cadherin_2"/>
    <property type="match status" value="2"/>
</dbReference>
<feature type="domain" description="Cadherin" evidence="11">
    <location>
        <begin position="602"/>
        <end position="706"/>
    </location>
</feature>
<keyword evidence="5" id="KW-0130">Cell adhesion</keyword>
<gene>
    <name evidence="12" type="ORF">KUTeg_025008</name>
</gene>
<dbReference type="EMBL" id="JARBDR010000923">
    <property type="protein sequence ID" value="KAJ8298477.1"/>
    <property type="molecule type" value="Genomic_DNA"/>
</dbReference>
<evidence type="ECO:0000313" key="13">
    <source>
        <dbReference type="Proteomes" id="UP001217089"/>
    </source>
</evidence>
<dbReference type="InterPro" id="IPR015919">
    <property type="entry name" value="Cadherin-like_sf"/>
</dbReference>
<evidence type="ECO:0000259" key="11">
    <source>
        <dbReference type="PROSITE" id="PS50268"/>
    </source>
</evidence>
<feature type="domain" description="Cadherin" evidence="11">
    <location>
        <begin position="1220"/>
        <end position="1325"/>
    </location>
</feature>
<dbReference type="SMART" id="SM00112">
    <property type="entry name" value="CA"/>
    <property type="match status" value="14"/>
</dbReference>
<evidence type="ECO:0000256" key="2">
    <source>
        <dbReference type="ARBA" id="ARBA00022692"/>
    </source>
</evidence>
<dbReference type="PANTHER" id="PTHR24028">
    <property type="entry name" value="CADHERIN-87A"/>
    <property type="match status" value="1"/>
</dbReference>
<dbReference type="PANTHER" id="PTHR24028:SF146">
    <property type="entry name" value="CADHERIN 96CB, ISOFORM D-RELATED"/>
    <property type="match status" value="1"/>
</dbReference>
<dbReference type="PROSITE" id="PS50268">
    <property type="entry name" value="CADHERIN_2"/>
    <property type="match status" value="14"/>
</dbReference>
<feature type="domain" description="Cadherin" evidence="11">
    <location>
        <begin position="1430"/>
        <end position="1532"/>
    </location>
</feature>
<comment type="caution">
    <text evidence="12">The sequence shown here is derived from an EMBL/GenBank/DDBJ whole genome shotgun (WGS) entry which is preliminary data.</text>
</comment>
<comment type="subcellular location">
    <subcellularLocation>
        <location evidence="1">Membrane</location>
        <topology evidence="1">Single-pass membrane protein</topology>
    </subcellularLocation>
</comment>
<evidence type="ECO:0000256" key="1">
    <source>
        <dbReference type="ARBA" id="ARBA00004167"/>
    </source>
</evidence>
<feature type="domain" description="Cadherin" evidence="11">
    <location>
        <begin position="883"/>
        <end position="990"/>
    </location>
</feature>
<dbReference type="CDD" id="cd11304">
    <property type="entry name" value="Cadherin_repeat"/>
    <property type="match status" value="14"/>
</dbReference>
<keyword evidence="7 10" id="KW-0472">Membrane</keyword>
<feature type="domain" description="Cadherin" evidence="11">
    <location>
        <begin position="499"/>
        <end position="601"/>
    </location>
</feature>
<dbReference type="InterPro" id="IPR050174">
    <property type="entry name" value="Protocadherin/Cadherin-CA"/>
</dbReference>
<organism evidence="12 13">
    <name type="scientific">Tegillarca granosa</name>
    <name type="common">Malaysian cockle</name>
    <name type="synonym">Anadara granosa</name>
    <dbReference type="NCBI Taxonomy" id="220873"/>
    <lineage>
        <taxon>Eukaryota</taxon>
        <taxon>Metazoa</taxon>
        <taxon>Spiralia</taxon>
        <taxon>Lophotrochozoa</taxon>
        <taxon>Mollusca</taxon>
        <taxon>Bivalvia</taxon>
        <taxon>Autobranchia</taxon>
        <taxon>Pteriomorphia</taxon>
        <taxon>Arcoida</taxon>
        <taxon>Arcoidea</taxon>
        <taxon>Arcidae</taxon>
        <taxon>Tegillarca</taxon>
    </lineage>
</organism>
<dbReference type="Gene3D" id="2.60.40.60">
    <property type="entry name" value="Cadherins"/>
    <property type="match status" value="14"/>
</dbReference>
<dbReference type="Proteomes" id="UP001217089">
    <property type="component" value="Unassembled WGS sequence"/>
</dbReference>
<keyword evidence="3" id="KW-0677">Repeat</keyword>
<feature type="domain" description="Cadherin" evidence="11">
    <location>
        <begin position="1108"/>
        <end position="1215"/>
    </location>
</feature>
<protein>
    <recommendedName>
        <fullName evidence="11">Cadherin domain-containing protein</fullName>
    </recommendedName>
</protein>
<feature type="domain" description="Cadherin" evidence="11">
    <location>
        <begin position="1326"/>
        <end position="1429"/>
    </location>
</feature>
<feature type="domain" description="Cadherin" evidence="11">
    <location>
        <begin position="395"/>
        <end position="498"/>
    </location>
</feature>
<name>A0ABQ9DZN2_TEGGR</name>
<accession>A0ABQ9DZN2</accession>
<proteinExistence type="predicted"/>
<feature type="domain" description="Cadherin" evidence="11">
    <location>
        <begin position="166"/>
        <end position="282"/>
    </location>
</feature>
<dbReference type="PRINTS" id="PR00205">
    <property type="entry name" value="CADHERIN"/>
</dbReference>
<dbReference type="InterPro" id="IPR020894">
    <property type="entry name" value="Cadherin_CS"/>
</dbReference>